<dbReference type="Gene3D" id="3.20.20.220">
    <property type="match status" value="1"/>
</dbReference>
<comment type="catalytic activity">
    <reaction evidence="8">
        <text>L-proline + a quinone = (S)-1-pyrroline-5-carboxylate + a quinol + H(+)</text>
        <dbReference type="Rhea" id="RHEA:23784"/>
        <dbReference type="ChEBI" id="CHEBI:15378"/>
        <dbReference type="ChEBI" id="CHEBI:17388"/>
        <dbReference type="ChEBI" id="CHEBI:24646"/>
        <dbReference type="ChEBI" id="CHEBI:60039"/>
        <dbReference type="ChEBI" id="CHEBI:132124"/>
        <dbReference type="EC" id="1.5.5.2"/>
    </reaction>
</comment>
<dbReference type="SUPFAM" id="SSF51730">
    <property type="entry name" value="FAD-linked oxidoreductase"/>
    <property type="match status" value="1"/>
</dbReference>
<keyword evidence="13" id="KW-1185">Reference proteome</keyword>
<evidence type="ECO:0000313" key="12">
    <source>
        <dbReference type="EMBL" id="CEA00924.1"/>
    </source>
</evidence>
<dbReference type="EC" id="1.5.5.2" evidence="2"/>
<dbReference type="GO" id="GO:0010133">
    <property type="term" value="P:L-proline catabolic process to L-glutamate"/>
    <property type="evidence" value="ECO:0007669"/>
    <property type="project" value="UniProtKB-UniPathway"/>
</dbReference>
<protein>
    <recommendedName>
        <fullName evidence="2">proline dehydrogenase</fullName>
        <ecNumber evidence="2">1.5.5.2</ecNumber>
    </recommendedName>
</protein>
<evidence type="ECO:0000256" key="5">
    <source>
        <dbReference type="ARBA" id="ARBA00022827"/>
    </source>
</evidence>
<evidence type="ECO:0000256" key="1">
    <source>
        <dbReference type="ARBA" id="ARBA00004739"/>
    </source>
</evidence>
<evidence type="ECO:0000256" key="10">
    <source>
        <dbReference type="PIRSR" id="PIRSR000196-2"/>
    </source>
</evidence>
<dbReference type="InterPro" id="IPR008219">
    <property type="entry name" value="PRODH_bac_arc"/>
</dbReference>
<keyword evidence="7" id="KW-0642">Proline metabolism</keyword>
<dbReference type="RefSeq" id="WP_035809343.1">
    <property type="nucleotide sequence ID" value="NZ_CCSE01000001.1"/>
</dbReference>
<comment type="cofactor">
    <cofactor evidence="10">
        <name>FAD</name>
        <dbReference type="ChEBI" id="CHEBI:57692"/>
    </cofactor>
    <text evidence="10">Binds 1 FAD per subunit.</text>
</comment>
<dbReference type="eggNOG" id="COG0506">
    <property type="taxonomic scope" value="Bacteria"/>
</dbReference>
<dbReference type="Pfam" id="PF01619">
    <property type="entry name" value="Pro_dh"/>
    <property type="match status" value="1"/>
</dbReference>
<accession>A0A078M3U8</accession>
<dbReference type="HOGENOM" id="CLU_061158_0_0_9"/>
<dbReference type="InterPro" id="IPR015659">
    <property type="entry name" value="Proline_oxidase"/>
</dbReference>
<dbReference type="Proteomes" id="UP000044136">
    <property type="component" value="Unassembled WGS sequence"/>
</dbReference>
<feature type="binding site" evidence="9">
    <location>
        <position position="285"/>
    </location>
    <ligand>
        <name>substrate</name>
    </ligand>
</feature>
<feature type="binding site" evidence="10">
    <location>
        <begin position="182"/>
        <end position="184"/>
    </location>
    <ligand>
        <name>FAD</name>
        <dbReference type="ChEBI" id="CHEBI:57692"/>
    </ligand>
</feature>
<evidence type="ECO:0000256" key="8">
    <source>
        <dbReference type="ARBA" id="ARBA00048779"/>
    </source>
</evidence>
<organism evidence="12 13">
    <name type="scientific">Jeotgalicoccus saudimassiliensis</name>
    <dbReference type="NCBI Taxonomy" id="1461582"/>
    <lineage>
        <taxon>Bacteria</taxon>
        <taxon>Bacillati</taxon>
        <taxon>Bacillota</taxon>
        <taxon>Bacilli</taxon>
        <taxon>Bacillales</taxon>
        <taxon>Staphylococcaceae</taxon>
        <taxon>Jeotgalicoccus</taxon>
    </lineage>
</organism>
<feature type="binding site" evidence="9">
    <location>
        <position position="97"/>
    </location>
    <ligand>
        <name>substrate</name>
    </ligand>
</feature>
<name>A0A078M3U8_9STAP</name>
<sequence>MGVVRDIFIGLSENKILNDASKQIGLRFGAQKVVGGTGVNDTLKRLADINNQGMSVTFDNLGEFVSDRSEAEKEKNNIIKMIRESHKAGLDAHASVKLSQIGLGIDETFCYNNIKEIMEAAKEANMFVNLDMENYLSKEQSLTILDKLLEEYDNVGTVIQAYFYDAKKEVRKYKNIRTRLVKGAYKEPDTIAYQSKEDIDQSYFEIIKTHLVEGDGFTSIATHDHNIIEKTIRFIETQKISKDKFEFQMLYGFRKDYQQDLVARGYNMCVYVPYGTDWYAYFMRRLAERPQNLNLVVKSLTSSKKVKAGAAIAAAVAGLALVRKAFKN</sequence>
<feature type="binding site" evidence="9">
    <location>
        <position position="284"/>
    </location>
    <ligand>
        <name>substrate</name>
    </ligand>
</feature>
<evidence type="ECO:0000256" key="9">
    <source>
        <dbReference type="PIRSR" id="PIRSR000196-1"/>
    </source>
</evidence>
<evidence type="ECO:0000259" key="11">
    <source>
        <dbReference type="Pfam" id="PF01619"/>
    </source>
</evidence>
<dbReference type="OrthoDB" id="9773461at2"/>
<dbReference type="PANTHER" id="PTHR13914">
    <property type="entry name" value="PROLINE OXIDASE"/>
    <property type="match status" value="1"/>
</dbReference>
<dbReference type="AlphaFoldDB" id="A0A078M3U8"/>
<evidence type="ECO:0000256" key="3">
    <source>
        <dbReference type="ARBA" id="ARBA00022630"/>
    </source>
</evidence>
<evidence type="ECO:0000256" key="6">
    <source>
        <dbReference type="ARBA" id="ARBA00023002"/>
    </source>
</evidence>
<keyword evidence="6" id="KW-0560">Oxidoreductase</keyword>
<dbReference type="InterPro" id="IPR029041">
    <property type="entry name" value="FAD-linked_oxidoreductase-like"/>
</dbReference>
<dbReference type="UniPathway" id="UPA00261">
    <property type="reaction ID" value="UER00373"/>
</dbReference>
<feature type="binding site" evidence="10">
    <location>
        <position position="132"/>
    </location>
    <ligand>
        <name>FAD</name>
        <dbReference type="ChEBI" id="CHEBI:57692"/>
    </ligand>
</feature>
<dbReference type="InterPro" id="IPR002872">
    <property type="entry name" value="Proline_DH_dom"/>
</dbReference>
<evidence type="ECO:0000313" key="13">
    <source>
        <dbReference type="Proteomes" id="UP000044136"/>
    </source>
</evidence>
<dbReference type="PANTHER" id="PTHR13914:SF0">
    <property type="entry name" value="PROLINE DEHYDROGENASE 1, MITOCHONDRIAL"/>
    <property type="match status" value="1"/>
</dbReference>
<dbReference type="STRING" id="1461582.BN1048_01154"/>
<feature type="binding site" evidence="10">
    <location>
        <position position="196"/>
    </location>
    <ligand>
        <name>FAD</name>
        <dbReference type="ChEBI" id="CHEBI:57692"/>
    </ligand>
</feature>
<feature type="binding site" evidence="10">
    <location>
        <position position="160"/>
    </location>
    <ligand>
        <name>FAD</name>
        <dbReference type="ChEBI" id="CHEBI:57692"/>
    </ligand>
</feature>
<evidence type="ECO:0000256" key="4">
    <source>
        <dbReference type="ARBA" id="ARBA00022741"/>
    </source>
</evidence>
<dbReference type="GO" id="GO:0000166">
    <property type="term" value="F:nucleotide binding"/>
    <property type="evidence" value="ECO:0007669"/>
    <property type="project" value="UniProtKB-KW"/>
</dbReference>
<dbReference type="EMBL" id="CCSE01000001">
    <property type="protein sequence ID" value="CEA00924.1"/>
    <property type="molecule type" value="Genomic_DNA"/>
</dbReference>
<evidence type="ECO:0000256" key="7">
    <source>
        <dbReference type="ARBA" id="ARBA00023062"/>
    </source>
</evidence>
<dbReference type="GO" id="GO:0004657">
    <property type="term" value="F:proline dehydrogenase activity"/>
    <property type="evidence" value="ECO:0007669"/>
    <property type="project" value="UniProtKB-EC"/>
</dbReference>
<feature type="binding site" evidence="10">
    <location>
        <begin position="222"/>
        <end position="223"/>
    </location>
    <ligand>
        <name>FAD</name>
        <dbReference type="ChEBI" id="CHEBI:57692"/>
    </ligand>
</feature>
<keyword evidence="3" id="KW-0285">Flavoprotein</keyword>
<proteinExistence type="predicted"/>
<reference evidence="12 13" key="1">
    <citation type="submission" date="2014-07" db="EMBL/GenBank/DDBJ databases">
        <authorList>
            <person name="Urmite Genomes Urmite Genomes"/>
        </authorList>
    </citation>
    <scope>NUCLEOTIDE SEQUENCE [LARGE SCALE GENOMIC DNA]</scope>
    <source>
        <strain evidence="12 13">13MG44_air</strain>
    </source>
</reference>
<evidence type="ECO:0000256" key="2">
    <source>
        <dbReference type="ARBA" id="ARBA00012695"/>
    </source>
</evidence>
<keyword evidence="4 10" id="KW-0547">Nucleotide-binding</keyword>
<feature type="domain" description="Proline dehydrogenase" evidence="11">
    <location>
        <begin position="43"/>
        <end position="292"/>
    </location>
</feature>
<gene>
    <name evidence="12" type="primary">fadM</name>
    <name evidence="12" type="ORF">BN1048_01154</name>
</gene>
<dbReference type="PIRSF" id="PIRSF000196">
    <property type="entry name" value="Pro_dehydrog"/>
    <property type="match status" value="1"/>
</dbReference>
<comment type="pathway">
    <text evidence="1">Amino-acid degradation; L-proline degradation into L-glutamate; L-glutamate from L-proline: step 1/2.</text>
</comment>
<keyword evidence="5 10" id="KW-0274">FAD</keyword>